<feature type="domain" description="STAS" evidence="1">
    <location>
        <begin position="1"/>
        <end position="71"/>
    </location>
</feature>
<evidence type="ECO:0000313" key="2">
    <source>
        <dbReference type="EMBL" id="SSC68695.1"/>
    </source>
</evidence>
<sequence length="71" mass="7634">MILDIAGDPEVDLAFVQVVESARLFARTHGRTLSLSQPASGSLLDVLGRAGFIENASHEDALFWLHKGSAQ</sequence>
<dbReference type="OrthoDB" id="7576888at2"/>
<dbReference type="Proteomes" id="UP000254764">
    <property type="component" value="Unassembled WGS sequence"/>
</dbReference>
<gene>
    <name evidence="2" type="ORF">RHIZ70_4403</name>
</gene>
<reference evidence="3" key="1">
    <citation type="submission" date="2018-07" db="EMBL/GenBank/DDBJ databases">
        <authorList>
            <person name="Peiro R."/>
            <person name="Begona"/>
            <person name="Cbmso G."/>
            <person name="Lopez M."/>
            <person name="Gonzalez S."/>
        </authorList>
    </citation>
    <scope>NUCLEOTIDE SEQUENCE [LARGE SCALE GENOMIC DNA]</scope>
</reference>
<dbReference type="EMBL" id="UEYP01000008">
    <property type="protein sequence ID" value="SSC68695.1"/>
    <property type="molecule type" value="Genomic_DNA"/>
</dbReference>
<keyword evidence="3" id="KW-1185">Reference proteome</keyword>
<accession>A0A376ALK2</accession>
<name>A0A376ALK2_9HYPH</name>
<proteinExistence type="predicted"/>
<dbReference type="PROSITE" id="PS50801">
    <property type="entry name" value="STAS"/>
    <property type="match status" value="1"/>
</dbReference>
<dbReference type="AlphaFoldDB" id="A0A376ALK2"/>
<organism evidence="2 3">
    <name type="scientific">Ciceribacter selenitireducens ATCC BAA-1503</name>
    <dbReference type="NCBI Taxonomy" id="1336235"/>
    <lineage>
        <taxon>Bacteria</taxon>
        <taxon>Pseudomonadati</taxon>
        <taxon>Pseudomonadota</taxon>
        <taxon>Alphaproteobacteria</taxon>
        <taxon>Hyphomicrobiales</taxon>
        <taxon>Rhizobiaceae</taxon>
        <taxon>Ciceribacter</taxon>
    </lineage>
</organism>
<protein>
    <recommendedName>
        <fullName evidence="1">STAS domain-containing protein</fullName>
    </recommendedName>
</protein>
<dbReference type="RefSeq" id="WP_115671350.1">
    <property type="nucleotide sequence ID" value="NZ_UEYP01000008.1"/>
</dbReference>
<evidence type="ECO:0000259" key="1">
    <source>
        <dbReference type="PROSITE" id="PS50801"/>
    </source>
</evidence>
<evidence type="ECO:0000313" key="3">
    <source>
        <dbReference type="Proteomes" id="UP000254764"/>
    </source>
</evidence>
<dbReference type="InterPro" id="IPR002645">
    <property type="entry name" value="STAS_dom"/>
</dbReference>